<accession>A0A0F9FIQ2</accession>
<gene>
    <name evidence="1" type="ORF">LCGC14_2238280</name>
</gene>
<proteinExistence type="predicted"/>
<protein>
    <submittedName>
        <fullName evidence="1">Uncharacterized protein</fullName>
    </submittedName>
</protein>
<comment type="caution">
    <text evidence="1">The sequence shown here is derived from an EMBL/GenBank/DDBJ whole genome shotgun (WGS) entry which is preliminary data.</text>
</comment>
<evidence type="ECO:0000313" key="1">
    <source>
        <dbReference type="EMBL" id="KKL57150.1"/>
    </source>
</evidence>
<dbReference type="AlphaFoldDB" id="A0A0F9FIQ2"/>
<name>A0A0F9FIQ2_9ZZZZ</name>
<reference evidence="1" key="1">
    <citation type="journal article" date="2015" name="Nature">
        <title>Complex archaea that bridge the gap between prokaryotes and eukaryotes.</title>
        <authorList>
            <person name="Spang A."/>
            <person name="Saw J.H."/>
            <person name="Jorgensen S.L."/>
            <person name="Zaremba-Niedzwiedzka K."/>
            <person name="Martijn J."/>
            <person name="Lind A.E."/>
            <person name="van Eijk R."/>
            <person name="Schleper C."/>
            <person name="Guy L."/>
            <person name="Ettema T.J."/>
        </authorList>
    </citation>
    <scope>NUCLEOTIDE SEQUENCE</scope>
</reference>
<sequence length="21" mass="2535">MKMIFHQDKIFNLLKNSAENL</sequence>
<organism evidence="1">
    <name type="scientific">marine sediment metagenome</name>
    <dbReference type="NCBI Taxonomy" id="412755"/>
    <lineage>
        <taxon>unclassified sequences</taxon>
        <taxon>metagenomes</taxon>
        <taxon>ecological metagenomes</taxon>
    </lineage>
</organism>
<feature type="non-terminal residue" evidence="1">
    <location>
        <position position="21"/>
    </location>
</feature>
<dbReference type="EMBL" id="LAZR01030263">
    <property type="protein sequence ID" value="KKL57150.1"/>
    <property type="molecule type" value="Genomic_DNA"/>
</dbReference>